<protein>
    <submittedName>
        <fullName evidence="2">Uncharacterized protein</fullName>
    </submittedName>
</protein>
<proteinExistence type="predicted"/>
<feature type="transmembrane region" description="Helical" evidence="1">
    <location>
        <begin position="6"/>
        <end position="25"/>
    </location>
</feature>
<keyword evidence="1" id="KW-0812">Transmembrane</keyword>
<evidence type="ECO:0000256" key="1">
    <source>
        <dbReference type="SAM" id="Phobius"/>
    </source>
</evidence>
<sequence>MGILLYITMTIVFLSILYLIIETAVKNGIERSALGQYLQEKTKEEKAENADHHS</sequence>
<reference evidence="2 3" key="1">
    <citation type="journal article" date="2019" name="Int. J. Syst. Evol. Microbiol.">
        <title>The Global Catalogue of Microorganisms (GCM) 10K type strain sequencing project: providing services to taxonomists for standard genome sequencing and annotation.</title>
        <authorList>
            <consortium name="The Broad Institute Genomics Platform"/>
            <consortium name="The Broad Institute Genome Sequencing Center for Infectious Disease"/>
            <person name="Wu L."/>
            <person name="Ma J."/>
        </authorList>
    </citation>
    <scope>NUCLEOTIDE SEQUENCE [LARGE SCALE GENOMIC DNA]</scope>
    <source>
        <strain evidence="2 3">JCM 12389</strain>
    </source>
</reference>
<evidence type="ECO:0000313" key="3">
    <source>
        <dbReference type="Proteomes" id="UP001500880"/>
    </source>
</evidence>
<evidence type="ECO:0000313" key="2">
    <source>
        <dbReference type="EMBL" id="GAA0493711.1"/>
    </source>
</evidence>
<keyword evidence="1" id="KW-1133">Transmembrane helix</keyword>
<dbReference type="Proteomes" id="UP001500880">
    <property type="component" value="Unassembled WGS sequence"/>
</dbReference>
<gene>
    <name evidence="2" type="ORF">GCM10008986_20230</name>
</gene>
<keyword evidence="1" id="KW-0472">Membrane</keyword>
<dbReference type="RefSeq" id="WP_343840483.1">
    <property type="nucleotide sequence ID" value="NZ_BAAADO010000004.1"/>
</dbReference>
<accession>A0ABN1BCH4</accession>
<name>A0ABN1BCH4_9BACI</name>
<comment type="caution">
    <text evidence="2">The sequence shown here is derived from an EMBL/GenBank/DDBJ whole genome shotgun (WGS) entry which is preliminary data.</text>
</comment>
<organism evidence="2 3">
    <name type="scientific">Salinibacillus aidingensis</name>
    <dbReference type="NCBI Taxonomy" id="237684"/>
    <lineage>
        <taxon>Bacteria</taxon>
        <taxon>Bacillati</taxon>
        <taxon>Bacillota</taxon>
        <taxon>Bacilli</taxon>
        <taxon>Bacillales</taxon>
        <taxon>Bacillaceae</taxon>
        <taxon>Salinibacillus</taxon>
    </lineage>
</organism>
<keyword evidence="3" id="KW-1185">Reference proteome</keyword>
<dbReference type="EMBL" id="BAAADO010000004">
    <property type="protein sequence ID" value="GAA0493711.1"/>
    <property type="molecule type" value="Genomic_DNA"/>
</dbReference>